<gene>
    <name evidence="1" type="ORF">UFOVP239_56</name>
</gene>
<name>A0A6J7WTI2_9CAUD</name>
<evidence type="ECO:0000313" key="1">
    <source>
        <dbReference type="EMBL" id="CAB5220115.1"/>
    </source>
</evidence>
<reference evidence="1" key="1">
    <citation type="submission" date="2020-05" db="EMBL/GenBank/DDBJ databases">
        <authorList>
            <person name="Chiriac C."/>
            <person name="Salcher M."/>
            <person name="Ghai R."/>
            <person name="Kavagutti S V."/>
        </authorList>
    </citation>
    <scope>NUCLEOTIDE SEQUENCE</scope>
</reference>
<protein>
    <submittedName>
        <fullName evidence="1">Uncharacterized protein</fullName>
    </submittedName>
</protein>
<accession>A0A6J7WTI2</accession>
<proteinExistence type="predicted"/>
<dbReference type="EMBL" id="LR798278">
    <property type="protein sequence ID" value="CAB5220115.1"/>
    <property type="molecule type" value="Genomic_DNA"/>
</dbReference>
<sequence length="672" mass="72143">MTQKVIALQVGPGIQRDGTQFASPAYVDGKWVRFQYGRPRKMGGYNGAFLNASGVSRGMIMSAQDGLNYVISGYSGGLEQWTTDNDNATGFGPTLIESLGPLSTVVITSGGTLYTNGTYTNVPLTSAYGSGAVATVVVSGNAVTSITVTGGGIGYRHNAAITISAANIGGTGSGYAGYVGDLVGYAPDSNTLWQFDMGYDAAGNANNNLIAHPGQNLSDISSSTNSRPVVGTFTGTTVQPVGFFQASGAIKNGFKTIEFATTIAAVGPGVTVTGTGIPSGTYVVSSAVVGGIWTATMNNAATVTGTFTLTFDNNISVSGGVVMLFPYLFAYGNNGLISNSAAGDFNNWTSADSNKNNVSSTKVVKGLPLRGGTTSPAGLFWTLDSVVRVTYSPTTVGSQTLYWRYDLITQQSSILSSQCVIEYDGIFYWAGVDRFLAYNGVVQEVENKQNFNYFFDNLNYAQRQKVWVSKVPRWGEIWWFFPSGDSTECNDAIIYNVREKTWYDAGQALGAHRTAGVFSEVFPRPIWAGADQNTAGKYTLWQHETGTNEVYTNKVNAIDSFFETCVIGARTGLVGSAEQPGDNVWTRMERIEPDFVQAGDMELTITGKSYAEDSDDPSDPYVFSPTTMKIDMKEQRREMRLRFRSNTQNGDYFMGRVLLSIDVGDVRGTGNP</sequence>
<organism evidence="1">
    <name type="scientific">uncultured Caudovirales phage</name>
    <dbReference type="NCBI Taxonomy" id="2100421"/>
    <lineage>
        <taxon>Viruses</taxon>
        <taxon>Duplodnaviria</taxon>
        <taxon>Heunggongvirae</taxon>
        <taxon>Uroviricota</taxon>
        <taxon>Caudoviricetes</taxon>
        <taxon>Peduoviridae</taxon>
        <taxon>Maltschvirus</taxon>
        <taxon>Maltschvirus maltsch</taxon>
    </lineage>
</organism>